<evidence type="ECO:0000256" key="7">
    <source>
        <dbReference type="SAM" id="Phobius"/>
    </source>
</evidence>
<keyword evidence="5 7" id="KW-1133">Transmembrane helix</keyword>
<feature type="transmembrane region" description="Helical" evidence="7">
    <location>
        <begin position="524"/>
        <end position="543"/>
    </location>
</feature>
<dbReference type="GO" id="GO:0042937">
    <property type="term" value="F:tripeptide transmembrane transporter activity"/>
    <property type="evidence" value="ECO:0007669"/>
    <property type="project" value="InterPro"/>
</dbReference>
<dbReference type="PANTHER" id="PTHR11654">
    <property type="entry name" value="OLIGOPEPTIDE TRANSPORTER-RELATED"/>
    <property type="match status" value="1"/>
</dbReference>
<dbReference type="SUPFAM" id="SSF103473">
    <property type="entry name" value="MFS general substrate transporter"/>
    <property type="match status" value="1"/>
</dbReference>
<evidence type="ECO:0000313" key="8">
    <source>
        <dbReference type="EMBL" id="SPD20524.1"/>
    </source>
</evidence>
<evidence type="ECO:0000256" key="3">
    <source>
        <dbReference type="ARBA" id="ARBA00022553"/>
    </source>
</evidence>
<dbReference type="InterPro" id="IPR018456">
    <property type="entry name" value="PTR2_symporter_CS"/>
</dbReference>
<dbReference type="GO" id="GO:0016020">
    <property type="term" value="C:membrane"/>
    <property type="evidence" value="ECO:0007669"/>
    <property type="project" value="UniProtKB-SubCell"/>
</dbReference>
<dbReference type="InterPro" id="IPR044739">
    <property type="entry name" value="NRT1/PTR"/>
</dbReference>
<feature type="transmembrane region" description="Helical" evidence="7">
    <location>
        <begin position="449"/>
        <end position="468"/>
    </location>
</feature>
<feature type="transmembrane region" description="Helical" evidence="7">
    <location>
        <begin position="480"/>
        <end position="504"/>
    </location>
</feature>
<dbReference type="AlphaFoldDB" id="A0A2N9I8R4"/>
<dbReference type="Pfam" id="PF00854">
    <property type="entry name" value="PTR2"/>
    <property type="match status" value="1"/>
</dbReference>
<feature type="transmembrane region" description="Helical" evidence="7">
    <location>
        <begin position="396"/>
        <end position="417"/>
    </location>
</feature>
<proteinExistence type="inferred from homology"/>
<keyword evidence="3" id="KW-0597">Phosphoprotein</keyword>
<protein>
    <recommendedName>
        <fullName evidence="9">Major facilitator superfamily (MFS) profile domain-containing protein</fullName>
    </recommendedName>
</protein>
<evidence type="ECO:0000256" key="1">
    <source>
        <dbReference type="ARBA" id="ARBA00004141"/>
    </source>
</evidence>
<sequence length="570" mass="63387">MIHNGHKDTKKVSSTQQKHSRGGWNAAIFIIFVELAERFAFYGLAGNLITYLTNELNEPTSTAAKNVNTWVGVSCLFPLLGAFIADSLLGRFKTILLSSIIYFMGMVLLTLSVSVIPLHYRKAIFFVALYILSLGEGGHKPCVQTFAADQFDEDSLEDKKAKSSFFNWWFLGIVAGSSSAILVVIYVEENVGWAAGFGMLAIALAVSLTMFLLGIKRYRRQGPLGSPFTTVAQVLVAAVRKWRVDETRDGCGVYHGNDGDEPHVPGQAKTRTLTHTNQLRSLDKAMIIDKLDVMKTIQNPWRLCSLNQVEEVKLVLRLLPIWLSCLMFPIIMSQIHTYFTKQGSTMHRSIAPNFILPPASLQALVGLTILINIPIYDRVFVPITRKLTGHPSGITVLQRIGVGLFLSIFIMVVSALVEAKRISVVKEHNLLDKPKAIVPMKVWWLLPQYVIAGLSDIFVYVGLQELFYDQMPEAMRSLGAALFLSVIGIGNFISSAIISVVQAISSSYGEEWLGDNINRAHLDYFYWLLAGLSVLNLCVYVCIVKRFVYKKVEEDDVLAEKEMGAINGVP</sequence>
<feature type="transmembrane region" description="Helical" evidence="7">
    <location>
        <begin position="164"/>
        <end position="187"/>
    </location>
</feature>
<evidence type="ECO:0000256" key="6">
    <source>
        <dbReference type="ARBA" id="ARBA00023136"/>
    </source>
</evidence>
<organism evidence="8">
    <name type="scientific">Fagus sylvatica</name>
    <name type="common">Beechnut</name>
    <dbReference type="NCBI Taxonomy" id="28930"/>
    <lineage>
        <taxon>Eukaryota</taxon>
        <taxon>Viridiplantae</taxon>
        <taxon>Streptophyta</taxon>
        <taxon>Embryophyta</taxon>
        <taxon>Tracheophyta</taxon>
        <taxon>Spermatophyta</taxon>
        <taxon>Magnoliopsida</taxon>
        <taxon>eudicotyledons</taxon>
        <taxon>Gunneridae</taxon>
        <taxon>Pentapetalae</taxon>
        <taxon>rosids</taxon>
        <taxon>fabids</taxon>
        <taxon>Fagales</taxon>
        <taxon>Fagaceae</taxon>
        <taxon>Fagus</taxon>
    </lineage>
</organism>
<feature type="transmembrane region" description="Helical" evidence="7">
    <location>
        <begin position="96"/>
        <end position="117"/>
    </location>
</feature>
<evidence type="ECO:0000256" key="2">
    <source>
        <dbReference type="ARBA" id="ARBA00005982"/>
    </source>
</evidence>
<dbReference type="GO" id="GO:0071916">
    <property type="term" value="F:dipeptide transmembrane transporter activity"/>
    <property type="evidence" value="ECO:0007669"/>
    <property type="project" value="InterPro"/>
</dbReference>
<dbReference type="PROSITE" id="PS01022">
    <property type="entry name" value="PTR2_1"/>
    <property type="match status" value="1"/>
</dbReference>
<feature type="transmembrane region" description="Helical" evidence="7">
    <location>
        <begin position="193"/>
        <end position="215"/>
    </location>
</feature>
<evidence type="ECO:0008006" key="9">
    <source>
        <dbReference type="Google" id="ProtNLM"/>
    </source>
</evidence>
<keyword evidence="6 7" id="KW-0472">Membrane</keyword>
<dbReference type="EMBL" id="OIVN01005024">
    <property type="protein sequence ID" value="SPD20524.1"/>
    <property type="molecule type" value="Genomic_DNA"/>
</dbReference>
<dbReference type="InterPro" id="IPR036259">
    <property type="entry name" value="MFS_trans_sf"/>
</dbReference>
<gene>
    <name evidence="8" type="ORF">FSB_LOCUS48406</name>
</gene>
<keyword evidence="4 7" id="KW-0812">Transmembrane</keyword>
<accession>A0A2N9I8R4</accession>
<comment type="subcellular location">
    <subcellularLocation>
        <location evidence="1">Membrane</location>
        <topology evidence="1">Multi-pass membrane protein</topology>
    </subcellularLocation>
</comment>
<dbReference type="CDD" id="cd17417">
    <property type="entry name" value="MFS_NPF5"/>
    <property type="match status" value="1"/>
</dbReference>
<reference evidence="8" key="1">
    <citation type="submission" date="2018-02" db="EMBL/GenBank/DDBJ databases">
        <authorList>
            <person name="Cohen D.B."/>
            <person name="Kent A.D."/>
        </authorList>
    </citation>
    <scope>NUCLEOTIDE SEQUENCE</scope>
</reference>
<name>A0A2N9I8R4_FAGSY</name>
<feature type="transmembrane region" description="Helical" evidence="7">
    <location>
        <begin position="355"/>
        <end position="375"/>
    </location>
</feature>
<feature type="transmembrane region" description="Helical" evidence="7">
    <location>
        <begin position="314"/>
        <end position="335"/>
    </location>
</feature>
<feature type="transmembrane region" description="Helical" evidence="7">
    <location>
        <begin position="69"/>
        <end position="89"/>
    </location>
</feature>
<dbReference type="Gene3D" id="1.20.1250.20">
    <property type="entry name" value="MFS general substrate transporter like domains"/>
    <property type="match status" value="1"/>
</dbReference>
<comment type="similarity">
    <text evidence="2">Belongs to the major facilitator superfamily. Proton-dependent oligopeptide transporter (POT/PTR) (TC 2.A.17) family.</text>
</comment>
<evidence type="ECO:0000256" key="4">
    <source>
        <dbReference type="ARBA" id="ARBA00022692"/>
    </source>
</evidence>
<evidence type="ECO:0000256" key="5">
    <source>
        <dbReference type="ARBA" id="ARBA00022989"/>
    </source>
</evidence>
<dbReference type="InterPro" id="IPR000109">
    <property type="entry name" value="POT_fam"/>
</dbReference>